<keyword evidence="17" id="KW-1185">Reference proteome</keyword>
<dbReference type="Proteomes" id="UP001627154">
    <property type="component" value="Unassembled WGS sequence"/>
</dbReference>
<dbReference type="SMART" id="SM01117">
    <property type="entry name" value="Cyt-b5"/>
    <property type="match status" value="1"/>
</dbReference>
<dbReference type="PANTHER" id="PTHR19359:SF150">
    <property type="entry name" value="CYTOCHROME B5"/>
    <property type="match status" value="1"/>
</dbReference>
<evidence type="ECO:0000256" key="14">
    <source>
        <dbReference type="SAM" id="Phobius"/>
    </source>
</evidence>
<sequence length="128" mass="14506">MASATAESNVKYFAKNEIEKHNTRESCWIIINNGVYDVTSFYEQHPGGEEVLLEQGGKDATETFEDVGHSTDARELMVPLKLGELALEDRETRKPSVPDEPSSWKSWLVPFAIGIMVTLVYRFFISTY</sequence>
<evidence type="ECO:0000256" key="7">
    <source>
        <dbReference type="ARBA" id="ARBA00022848"/>
    </source>
</evidence>
<organism evidence="16 17">
    <name type="scientific">Trichogramma kaykai</name>
    <dbReference type="NCBI Taxonomy" id="54128"/>
    <lineage>
        <taxon>Eukaryota</taxon>
        <taxon>Metazoa</taxon>
        <taxon>Ecdysozoa</taxon>
        <taxon>Arthropoda</taxon>
        <taxon>Hexapoda</taxon>
        <taxon>Insecta</taxon>
        <taxon>Pterygota</taxon>
        <taxon>Neoptera</taxon>
        <taxon>Endopterygota</taxon>
        <taxon>Hymenoptera</taxon>
        <taxon>Apocrita</taxon>
        <taxon>Proctotrupomorpha</taxon>
        <taxon>Chalcidoidea</taxon>
        <taxon>Trichogrammatidae</taxon>
        <taxon>Trichogramma</taxon>
    </lineage>
</organism>
<keyword evidence="5" id="KW-0479">Metal-binding</keyword>
<feature type="transmembrane region" description="Helical" evidence="14">
    <location>
        <begin position="107"/>
        <end position="125"/>
    </location>
</feature>
<evidence type="ECO:0000256" key="6">
    <source>
        <dbReference type="ARBA" id="ARBA00022824"/>
    </source>
</evidence>
<evidence type="ECO:0000256" key="2">
    <source>
        <dbReference type="ARBA" id="ARBA00022448"/>
    </source>
</evidence>
<dbReference type="FunFam" id="3.10.120.10:FF:000002">
    <property type="entry name" value="Cytochrome b5 type B"/>
    <property type="match status" value="1"/>
</dbReference>
<reference evidence="16 17" key="1">
    <citation type="journal article" date="2024" name="bioRxiv">
        <title>A reference genome for Trichogramma kaykai: A tiny desert-dwelling parasitoid wasp with competing sex-ratio distorters.</title>
        <authorList>
            <person name="Culotta J."/>
            <person name="Lindsey A.R."/>
        </authorList>
    </citation>
    <scope>NUCLEOTIDE SEQUENCE [LARGE SCALE GENOMIC DNA]</scope>
    <source>
        <strain evidence="16 17">KSX58</strain>
    </source>
</reference>
<evidence type="ECO:0000256" key="9">
    <source>
        <dbReference type="ARBA" id="ARBA00023004"/>
    </source>
</evidence>
<dbReference type="InterPro" id="IPR050668">
    <property type="entry name" value="Cytochrome_b5"/>
</dbReference>
<protein>
    <recommendedName>
        <fullName evidence="13">Cytochrome b5</fullName>
    </recommendedName>
</protein>
<dbReference type="AlphaFoldDB" id="A0ABD2XPC7"/>
<evidence type="ECO:0000256" key="4">
    <source>
        <dbReference type="ARBA" id="ARBA00022692"/>
    </source>
</evidence>
<gene>
    <name evidence="16" type="ORF">TKK_000751</name>
</gene>
<keyword evidence="6" id="KW-0256">Endoplasmic reticulum</keyword>
<evidence type="ECO:0000256" key="10">
    <source>
        <dbReference type="ARBA" id="ARBA00023136"/>
    </source>
</evidence>
<evidence type="ECO:0000256" key="13">
    <source>
        <dbReference type="ARBA" id="ARBA00039806"/>
    </source>
</evidence>
<evidence type="ECO:0000256" key="11">
    <source>
        <dbReference type="ARBA" id="ARBA00037877"/>
    </source>
</evidence>
<proteinExistence type="inferred from homology"/>
<dbReference type="GO" id="GO:0005789">
    <property type="term" value="C:endoplasmic reticulum membrane"/>
    <property type="evidence" value="ECO:0007669"/>
    <property type="project" value="UniProtKB-SubCell"/>
</dbReference>
<evidence type="ECO:0000313" key="16">
    <source>
        <dbReference type="EMBL" id="KAL3406588.1"/>
    </source>
</evidence>
<comment type="similarity">
    <text evidence="12">Belongs to the cytochrome b5 family.</text>
</comment>
<keyword evidence="9" id="KW-0408">Iron</keyword>
<dbReference type="Gene3D" id="3.10.120.10">
    <property type="entry name" value="Cytochrome b5-like heme/steroid binding domain"/>
    <property type="match status" value="1"/>
</dbReference>
<dbReference type="PANTHER" id="PTHR19359">
    <property type="entry name" value="CYTOCHROME B5"/>
    <property type="match status" value="1"/>
</dbReference>
<evidence type="ECO:0000256" key="5">
    <source>
        <dbReference type="ARBA" id="ARBA00022723"/>
    </source>
</evidence>
<feature type="domain" description="Cytochrome b5 heme-binding" evidence="15">
    <location>
        <begin position="10"/>
        <end position="86"/>
    </location>
</feature>
<dbReference type="InterPro" id="IPR036400">
    <property type="entry name" value="Cyt_B5-like_heme/steroid_sf"/>
</dbReference>
<keyword evidence="7" id="KW-0492">Microsome</keyword>
<evidence type="ECO:0000256" key="1">
    <source>
        <dbReference type="ARBA" id="ARBA00004131"/>
    </source>
</evidence>
<keyword evidence="4 14" id="KW-0812">Transmembrane</keyword>
<keyword evidence="10 14" id="KW-0472">Membrane</keyword>
<accession>A0ABD2XPC7</accession>
<keyword evidence="14" id="KW-1133">Transmembrane helix</keyword>
<evidence type="ECO:0000256" key="8">
    <source>
        <dbReference type="ARBA" id="ARBA00022982"/>
    </source>
</evidence>
<evidence type="ECO:0000256" key="12">
    <source>
        <dbReference type="ARBA" id="ARBA00038168"/>
    </source>
</evidence>
<evidence type="ECO:0000259" key="15">
    <source>
        <dbReference type="PROSITE" id="PS50255"/>
    </source>
</evidence>
<keyword evidence="2" id="KW-0813">Transport</keyword>
<comment type="subcellular location">
    <subcellularLocation>
        <location evidence="1">Endoplasmic reticulum membrane</location>
        <topology evidence="1">Single-pass membrane protein</topology>
        <orientation evidence="1">Cytoplasmic side</orientation>
    </subcellularLocation>
    <subcellularLocation>
        <location evidence="11">Microsome membrane</location>
        <topology evidence="11">Single-pass membrane protein</topology>
        <orientation evidence="11">Cytoplasmic side</orientation>
    </subcellularLocation>
</comment>
<evidence type="ECO:0000313" key="17">
    <source>
        <dbReference type="Proteomes" id="UP001627154"/>
    </source>
</evidence>
<dbReference type="GO" id="GO:0046872">
    <property type="term" value="F:metal ion binding"/>
    <property type="evidence" value="ECO:0007669"/>
    <property type="project" value="UniProtKB-KW"/>
</dbReference>
<name>A0ABD2XPC7_9HYME</name>
<dbReference type="PROSITE" id="PS50255">
    <property type="entry name" value="CYTOCHROME_B5_2"/>
    <property type="match status" value="1"/>
</dbReference>
<dbReference type="Pfam" id="PF00173">
    <property type="entry name" value="Cyt-b5"/>
    <property type="match status" value="1"/>
</dbReference>
<dbReference type="InterPro" id="IPR001199">
    <property type="entry name" value="Cyt_B5-like_heme/steroid-bd"/>
</dbReference>
<dbReference type="PRINTS" id="PR00363">
    <property type="entry name" value="CYTOCHROMEB5"/>
</dbReference>
<keyword evidence="3" id="KW-0349">Heme</keyword>
<dbReference type="SUPFAM" id="SSF55856">
    <property type="entry name" value="Cytochrome b5-like heme/steroid binding domain"/>
    <property type="match status" value="1"/>
</dbReference>
<comment type="caution">
    <text evidence="16">The sequence shown here is derived from an EMBL/GenBank/DDBJ whole genome shotgun (WGS) entry which is preliminary data.</text>
</comment>
<keyword evidence="8" id="KW-0249">Electron transport</keyword>
<dbReference type="EMBL" id="JBJJXI010000018">
    <property type="protein sequence ID" value="KAL3406588.1"/>
    <property type="molecule type" value="Genomic_DNA"/>
</dbReference>
<evidence type="ECO:0000256" key="3">
    <source>
        <dbReference type="ARBA" id="ARBA00022617"/>
    </source>
</evidence>